<evidence type="ECO:0000313" key="1">
    <source>
        <dbReference type="EMBL" id="KAF2108498.1"/>
    </source>
</evidence>
<evidence type="ECO:0000313" key="2">
    <source>
        <dbReference type="Proteomes" id="UP000799770"/>
    </source>
</evidence>
<accession>A0A6A5YR19</accession>
<protein>
    <recommendedName>
        <fullName evidence="3">F-box domain-containing protein</fullName>
    </recommendedName>
</protein>
<dbReference type="Proteomes" id="UP000799770">
    <property type="component" value="Unassembled WGS sequence"/>
</dbReference>
<keyword evidence="2" id="KW-1185">Reference proteome</keyword>
<reference evidence="1" key="1">
    <citation type="journal article" date="2020" name="Stud. Mycol.">
        <title>101 Dothideomycetes genomes: a test case for predicting lifestyles and emergence of pathogens.</title>
        <authorList>
            <person name="Haridas S."/>
            <person name="Albert R."/>
            <person name="Binder M."/>
            <person name="Bloem J."/>
            <person name="Labutti K."/>
            <person name="Salamov A."/>
            <person name="Andreopoulos B."/>
            <person name="Baker S."/>
            <person name="Barry K."/>
            <person name="Bills G."/>
            <person name="Bluhm B."/>
            <person name="Cannon C."/>
            <person name="Castanera R."/>
            <person name="Culley D."/>
            <person name="Daum C."/>
            <person name="Ezra D."/>
            <person name="Gonzalez J."/>
            <person name="Henrissat B."/>
            <person name="Kuo A."/>
            <person name="Liang C."/>
            <person name="Lipzen A."/>
            <person name="Lutzoni F."/>
            <person name="Magnuson J."/>
            <person name="Mondo S."/>
            <person name="Nolan M."/>
            <person name="Ohm R."/>
            <person name="Pangilinan J."/>
            <person name="Park H.-J."/>
            <person name="Ramirez L."/>
            <person name="Alfaro M."/>
            <person name="Sun H."/>
            <person name="Tritt A."/>
            <person name="Yoshinaga Y."/>
            <person name="Zwiers L.-H."/>
            <person name="Turgeon B."/>
            <person name="Goodwin S."/>
            <person name="Spatafora J."/>
            <person name="Crous P."/>
            <person name="Grigoriev I."/>
        </authorList>
    </citation>
    <scope>NUCLEOTIDE SEQUENCE</scope>
    <source>
        <strain evidence="1">CBS 627.86</strain>
    </source>
</reference>
<evidence type="ECO:0008006" key="3">
    <source>
        <dbReference type="Google" id="ProtNLM"/>
    </source>
</evidence>
<name>A0A6A5YR19_9PLEO</name>
<sequence length="440" mass="49898">MLEEAMITTFLGNSILRNLPCNGRPSMSTKMDRDVPDELLSQITASLSKIQDLQGLALTCKRLTPVAQEALVRKAAVQYGMVPRLVEMLYRSPVLGPQMKNLYLVARDTWNPEEPSVNIQYQMVPISERTQVPALSFKSKSDQDAWNAVFLGNHDAEMIAMLLKKTRNLEAVTLNARRPENVPILGDALIADRDDSPQWKGLHNSILPPKLERLSVENSHKSILSGSALTFRAFSDLRIVSLSDYNLVAYAKNASRVVGSTNHIEKRFPTSLEVLEIHRCWPTCPFWLRNIPFDGDLLPKLQTIRIFYDANIAKVLGCHRNRWSGPRALDVIRRLRDLGIQLESYFLDCPSPTLPHRAYGYIADYLEYFPHTHTRHVAKGRMVELIARYGQADELAAIEEMYSTQITSLRKEPDYAAIGENHQLRGGKISLRLTEYIDDT</sequence>
<proteinExistence type="predicted"/>
<dbReference type="OrthoDB" id="3669482at2759"/>
<organism evidence="1 2">
    <name type="scientific">Lophiotrema nucula</name>
    <dbReference type="NCBI Taxonomy" id="690887"/>
    <lineage>
        <taxon>Eukaryota</taxon>
        <taxon>Fungi</taxon>
        <taxon>Dikarya</taxon>
        <taxon>Ascomycota</taxon>
        <taxon>Pezizomycotina</taxon>
        <taxon>Dothideomycetes</taxon>
        <taxon>Pleosporomycetidae</taxon>
        <taxon>Pleosporales</taxon>
        <taxon>Lophiotremataceae</taxon>
        <taxon>Lophiotrema</taxon>
    </lineage>
</organism>
<gene>
    <name evidence="1" type="ORF">BDV96DRAFT_260379</name>
</gene>
<dbReference type="AlphaFoldDB" id="A0A6A5YR19"/>
<dbReference type="EMBL" id="ML977347">
    <property type="protein sequence ID" value="KAF2108498.1"/>
    <property type="molecule type" value="Genomic_DNA"/>
</dbReference>